<name>A0A2T0UL44_9ACTN</name>
<dbReference type="CDD" id="cd15831">
    <property type="entry name" value="BTAD"/>
    <property type="match status" value="1"/>
</dbReference>
<dbReference type="Gene3D" id="1.25.40.10">
    <property type="entry name" value="Tetratricopeptide repeat domain"/>
    <property type="match status" value="1"/>
</dbReference>
<reference evidence="4 5" key="1">
    <citation type="submission" date="2018-03" db="EMBL/GenBank/DDBJ databases">
        <title>Genomic Encyclopedia of Type Strains, Phase III (KMG-III): the genomes of soil and plant-associated and newly described type strains.</title>
        <authorList>
            <person name="Whitman W."/>
        </authorList>
    </citation>
    <scope>NUCLEOTIDE SEQUENCE [LARGE SCALE GENOMIC DNA]</scope>
    <source>
        <strain evidence="4 5">CGMCC 4.7067</strain>
    </source>
</reference>
<dbReference type="InterPro" id="IPR036388">
    <property type="entry name" value="WH-like_DNA-bd_sf"/>
</dbReference>
<evidence type="ECO:0000313" key="5">
    <source>
        <dbReference type="Proteomes" id="UP000238176"/>
    </source>
</evidence>
<organism evidence="4 5">
    <name type="scientific">Glycomyces artemisiae</name>
    <dbReference type="NCBI Taxonomy" id="1076443"/>
    <lineage>
        <taxon>Bacteria</taxon>
        <taxon>Bacillati</taxon>
        <taxon>Actinomycetota</taxon>
        <taxon>Actinomycetes</taxon>
        <taxon>Glycomycetales</taxon>
        <taxon>Glycomycetaceae</taxon>
        <taxon>Glycomyces</taxon>
    </lineage>
</organism>
<protein>
    <submittedName>
        <fullName evidence="4">DNA-binding SARP family transcriptional activator</fullName>
    </submittedName>
</protein>
<comment type="caution">
    <text evidence="4">The sequence shown here is derived from an EMBL/GenBank/DDBJ whole genome shotgun (WGS) entry which is preliminary data.</text>
</comment>
<evidence type="ECO:0000259" key="3">
    <source>
        <dbReference type="SMART" id="SM01043"/>
    </source>
</evidence>
<evidence type="ECO:0000256" key="2">
    <source>
        <dbReference type="ARBA" id="ARBA00023163"/>
    </source>
</evidence>
<dbReference type="SUPFAM" id="SSF46894">
    <property type="entry name" value="C-terminal effector domain of the bipartite response regulators"/>
    <property type="match status" value="1"/>
</dbReference>
<gene>
    <name evidence="4" type="ORF">B0I28_105355</name>
</gene>
<dbReference type="RefSeq" id="WP_106364702.1">
    <property type="nucleotide sequence ID" value="NZ_PVTJ01000005.1"/>
</dbReference>
<evidence type="ECO:0000313" key="4">
    <source>
        <dbReference type="EMBL" id="PRY58640.1"/>
    </source>
</evidence>
<dbReference type="OrthoDB" id="4336084at2"/>
<dbReference type="Gene3D" id="1.10.10.10">
    <property type="entry name" value="Winged helix-like DNA-binding domain superfamily/Winged helix DNA-binding domain"/>
    <property type="match status" value="1"/>
</dbReference>
<dbReference type="PANTHER" id="PTHR35807">
    <property type="entry name" value="TRANSCRIPTIONAL REGULATOR REDD-RELATED"/>
    <property type="match status" value="1"/>
</dbReference>
<dbReference type="InterPro" id="IPR016032">
    <property type="entry name" value="Sig_transdc_resp-reg_C-effctor"/>
</dbReference>
<dbReference type="PANTHER" id="PTHR35807:SF1">
    <property type="entry name" value="TRANSCRIPTIONAL REGULATOR REDD"/>
    <property type="match status" value="1"/>
</dbReference>
<dbReference type="InterPro" id="IPR011990">
    <property type="entry name" value="TPR-like_helical_dom_sf"/>
</dbReference>
<keyword evidence="2" id="KW-0804">Transcription</keyword>
<dbReference type="GO" id="GO:0006355">
    <property type="term" value="P:regulation of DNA-templated transcription"/>
    <property type="evidence" value="ECO:0007669"/>
    <property type="project" value="InterPro"/>
</dbReference>
<dbReference type="Pfam" id="PF03704">
    <property type="entry name" value="BTAD"/>
    <property type="match status" value="1"/>
</dbReference>
<feature type="domain" description="Bacterial transcriptional activator" evidence="3">
    <location>
        <begin position="107"/>
        <end position="252"/>
    </location>
</feature>
<dbReference type="InterPro" id="IPR005158">
    <property type="entry name" value="BTAD"/>
</dbReference>
<dbReference type="InterPro" id="IPR051677">
    <property type="entry name" value="AfsR-DnrI-RedD_regulator"/>
</dbReference>
<keyword evidence="1" id="KW-0805">Transcription regulation</keyword>
<dbReference type="AlphaFoldDB" id="A0A2T0UL44"/>
<accession>A0A2T0UL44</accession>
<proteinExistence type="predicted"/>
<dbReference type="SUPFAM" id="SSF48452">
    <property type="entry name" value="TPR-like"/>
    <property type="match status" value="1"/>
</dbReference>
<dbReference type="EMBL" id="PVTJ01000005">
    <property type="protein sequence ID" value="PRY58640.1"/>
    <property type="molecule type" value="Genomic_DNA"/>
</dbReference>
<evidence type="ECO:0000256" key="1">
    <source>
        <dbReference type="ARBA" id="ARBA00023015"/>
    </source>
</evidence>
<sequence length="269" mass="29433">MQLSVHLLGPVRISGPDREAAVPSRRVRGLIAALTLDGPVTTTADGLIHAIWERPPRSAAVNLRTLVSQLRSRLESVGPGLGDRLTTLRGAYGEGGAYRLRLSADECDVQRFRARCSEGRAALVGEDFETGRKALEAALGLWDGPAGVDLPSTRRLNGRCDALNELRLTAMEDLHHVMLRMGRPAEIVPAVRAALERSPLRERSWSHLIRSQYLSGEIGAALDSFRRLRALLDRELGIEPCPSSQRLHLCVLRGDTDGVRHHDWLAGSG</sequence>
<dbReference type="GO" id="GO:0003677">
    <property type="term" value="F:DNA binding"/>
    <property type="evidence" value="ECO:0007669"/>
    <property type="project" value="UniProtKB-KW"/>
</dbReference>
<keyword evidence="5" id="KW-1185">Reference proteome</keyword>
<dbReference type="Proteomes" id="UP000238176">
    <property type="component" value="Unassembled WGS sequence"/>
</dbReference>
<dbReference type="SMART" id="SM01043">
    <property type="entry name" value="BTAD"/>
    <property type="match status" value="1"/>
</dbReference>
<keyword evidence="4" id="KW-0238">DNA-binding</keyword>